<accession>A0A022Q3W9</accession>
<keyword evidence="3" id="KW-0862">Zinc</keyword>
<dbReference type="AlphaFoldDB" id="A0A022Q3W9"/>
<dbReference type="InterPro" id="IPR044820">
    <property type="entry name" value="AGD14-like"/>
</dbReference>
<dbReference type="CDD" id="cd08838">
    <property type="entry name" value="ArfGap_AGFG"/>
    <property type="match status" value="1"/>
</dbReference>
<dbReference type="Proteomes" id="UP000030748">
    <property type="component" value="Unassembled WGS sequence"/>
</dbReference>
<dbReference type="SMART" id="SM00105">
    <property type="entry name" value="ArfGap"/>
    <property type="match status" value="1"/>
</dbReference>
<dbReference type="PRINTS" id="PR00405">
    <property type="entry name" value="REVINTRACTNG"/>
</dbReference>
<dbReference type="GO" id="GO:0008270">
    <property type="term" value="F:zinc ion binding"/>
    <property type="evidence" value="ECO:0007669"/>
    <property type="project" value="UniProtKB-KW"/>
</dbReference>
<feature type="region of interest" description="Disordered" evidence="5">
    <location>
        <begin position="259"/>
        <end position="292"/>
    </location>
</feature>
<protein>
    <recommendedName>
        <fullName evidence="6">Arf-GAP domain-containing protein</fullName>
    </recommendedName>
</protein>
<feature type="region of interest" description="Disordered" evidence="5">
    <location>
        <begin position="230"/>
        <end position="249"/>
    </location>
</feature>
<dbReference type="PANTHER" id="PTHR46085:SF18">
    <property type="entry name" value="ARF-GAP DOMAIN-CONTAINING PROTEIN"/>
    <property type="match status" value="1"/>
</dbReference>
<dbReference type="PANTHER" id="PTHR46085">
    <property type="entry name" value="ARFGAP/RECO-RELATED"/>
    <property type="match status" value="1"/>
</dbReference>
<feature type="compositionally biased region" description="Basic and acidic residues" evidence="5">
    <location>
        <begin position="280"/>
        <end position="292"/>
    </location>
</feature>
<sequence>MPRRVKEEEKIEMIIRDLLKQTDNRRCINCNSLGPQYVCTTFWTFVCTNCSGVHREFTHRVKSVSMAKFNEEEITSLQAGGNERAKQIYFKTWDSQRNYSPDGSNLQKLREFIKHVYLDRRYAGENNSSNKLSMIKLETSKNYCEIRPFEKRREDFITERPTFERNSSFEKYIPSIRTNARTFKDILEERSPRYSSSSSSRNNRTPRNFEVVDDRFRDDGSVKRYEIVRHSSYNNRDQPQRSASMTSSTLQKVPVLTICGPPKSNATKETSDSAKVAEATNKEDFTDEKRKTEKTVNLNSLIDFDPKIETSSNTASKNDNEKSSATQVASNATNNNTNLLECLLLDWSSPVNSPSKGADVATVKEAEKNDRPMDNNNSRDLVVQDLFSVADWPMHPPNYGSGYGYQFHPPAMFHSMPPVQGSMPNIPPSTYGMNMNMHLGENTIIFDRN</sequence>
<dbReference type="InterPro" id="IPR001164">
    <property type="entry name" value="ArfGAP_dom"/>
</dbReference>
<feature type="domain" description="Arf-GAP" evidence="6">
    <location>
        <begin position="12"/>
        <end position="130"/>
    </location>
</feature>
<keyword evidence="8" id="KW-1185">Reference proteome</keyword>
<dbReference type="SUPFAM" id="SSF57863">
    <property type="entry name" value="ArfGap/RecO-like zinc finger"/>
    <property type="match status" value="1"/>
</dbReference>
<dbReference type="GO" id="GO:0005096">
    <property type="term" value="F:GTPase activator activity"/>
    <property type="evidence" value="ECO:0007669"/>
    <property type="project" value="InterPro"/>
</dbReference>
<dbReference type="InterPro" id="IPR037278">
    <property type="entry name" value="ARFGAP/RecO"/>
</dbReference>
<evidence type="ECO:0000256" key="4">
    <source>
        <dbReference type="PROSITE-ProRule" id="PRU00288"/>
    </source>
</evidence>
<evidence type="ECO:0000256" key="1">
    <source>
        <dbReference type="ARBA" id="ARBA00022723"/>
    </source>
</evidence>
<feature type="region of interest" description="Disordered" evidence="5">
    <location>
        <begin position="187"/>
        <end position="211"/>
    </location>
</feature>
<feature type="compositionally biased region" description="Polar residues" evidence="5">
    <location>
        <begin position="231"/>
        <end position="249"/>
    </location>
</feature>
<dbReference type="eggNOG" id="KOG0702">
    <property type="taxonomic scope" value="Eukaryota"/>
</dbReference>
<keyword evidence="1" id="KW-0479">Metal-binding</keyword>
<evidence type="ECO:0000313" key="7">
    <source>
        <dbReference type="EMBL" id="EYU21903.1"/>
    </source>
</evidence>
<reference evidence="7 8" key="1">
    <citation type="journal article" date="2013" name="Proc. Natl. Acad. Sci. U.S.A.">
        <title>Fine-scale variation in meiotic recombination in Mimulus inferred from population shotgun sequencing.</title>
        <authorList>
            <person name="Hellsten U."/>
            <person name="Wright K.M."/>
            <person name="Jenkins J."/>
            <person name="Shu S."/>
            <person name="Yuan Y."/>
            <person name="Wessler S.R."/>
            <person name="Schmutz J."/>
            <person name="Willis J.H."/>
            <person name="Rokhsar D.S."/>
        </authorList>
    </citation>
    <scope>NUCLEOTIDE SEQUENCE [LARGE SCALE GENOMIC DNA]</scope>
    <source>
        <strain evidence="8">cv. DUN x IM62</strain>
    </source>
</reference>
<keyword evidence="2 4" id="KW-0863">Zinc-finger</keyword>
<dbReference type="Pfam" id="PF01412">
    <property type="entry name" value="ArfGap"/>
    <property type="match status" value="1"/>
</dbReference>
<evidence type="ECO:0000256" key="2">
    <source>
        <dbReference type="ARBA" id="ARBA00022771"/>
    </source>
</evidence>
<proteinExistence type="predicted"/>
<dbReference type="PROSITE" id="PS50115">
    <property type="entry name" value="ARFGAP"/>
    <property type="match status" value="1"/>
</dbReference>
<evidence type="ECO:0000256" key="5">
    <source>
        <dbReference type="SAM" id="MobiDB-lite"/>
    </source>
</evidence>
<dbReference type="EMBL" id="KI632217">
    <property type="protein sequence ID" value="EYU21903.1"/>
    <property type="molecule type" value="Genomic_DNA"/>
</dbReference>
<evidence type="ECO:0000256" key="3">
    <source>
        <dbReference type="ARBA" id="ARBA00022833"/>
    </source>
</evidence>
<evidence type="ECO:0000259" key="6">
    <source>
        <dbReference type="PROSITE" id="PS50115"/>
    </source>
</evidence>
<organism evidence="7 8">
    <name type="scientific">Erythranthe guttata</name>
    <name type="common">Yellow monkey flower</name>
    <name type="synonym">Mimulus guttatus</name>
    <dbReference type="NCBI Taxonomy" id="4155"/>
    <lineage>
        <taxon>Eukaryota</taxon>
        <taxon>Viridiplantae</taxon>
        <taxon>Streptophyta</taxon>
        <taxon>Embryophyta</taxon>
        <taxon>Tracheophyta</taxon>
        <taxon>Spermatophyta</taxon>
        <taxon>Magnoliopsida</taxon>
        <taxon>eudicotyledons</taxon>
        <taxon>Gunneridae</taxon>
        <taxon>Pentapetalae</taxon>
        <taxon>asterids</taxon>
        <taxon>lamiids</taxon>
        <taxon>Lamiales</taxon>
        <taxon>Phrymaceae</taxon>
        <taxon>Erythranthe</taxon>
    </lineage>
</organism>
<dbReference type="STRING" id="4155.A0A022Q3W9"/>
<gene>
    <name evidence="7" type="ORF">MIMGU_mgv1a024605mg</name>
</gene>
<evidence type="ECO:0000313" key="8">
    <source>
        <dbReference type="Proteomes" id="UP000030748"/>
    </source>
</evidence>
<name>A0A022Q3W9_ERYGU</name>
<dbReference type="InterPro" id="IPR038508">
    <property type="entry name" value="ArfGAP_dom_sf"/>
</dbReference>
<dbReference type="Gene3D" id="1.10.220.150">
    <property type="entry name" value="Arf GTPase activating protein"/>
    <property type="match status" value="1"/>
</dbReference>
<feature type="compositionally biased region" description="Low complexity" evidence="5">
    <location>
        <begin position="193"/>
        <end position="208"/>
    </location>
</feature>
<feature type="region of interest" description="Disordered" evidence="5">
    <location>
        <begin position="308"/>
        <end position="328"/>
    </location>
</feature>
<dbReference type="FunFam" id="1.10.220.150:FF:000005">
    <property type="entry name" value="Arf-GAP domain and FG repeat-containing protein 1"/>
    <property type="match status" value="1"/>
</dbReference>